<organism evidence="3 4">
    <name type="scientific">Streptomyces aidingensis</name>
    <dbReference type="NCBI Taxonomy" id="910347"/>
    <lineage>
        <taxon>Bacteria</taxon>
        <taxon>Bacillati</taxon>
        <taxon>Actinomycetota</taxon>
        <taxon>Actinomycetes</taxon>
        <taxon>Kitasatosporales</taxon>
        <taxon>Streptomycetaceae</taxon>
        <taxon>Streptomyces</taxon>
    </lineage>
</organism>
<dbReference type="OrthoDB" id="9793746at2"/>
<feature type="transmembrane region" description="Helical" evidence="2">
    <location>
        <begin position="171"/>
        <end position="194"/>
    </location>
</feature>
<dbReference type="EMBL" id="FOLM01000012">
    <property type="protein sequence ID" value="SFD28571.1"/>
    <property type="molecule type" value="Genomic_DNA"/>
</dbReference>
<keyword evidence="2" id="KW-0812">Transmembrane</keyword>
<feature type="transmembrane region" description="Helical" evidence="2">
    <location>
        <begin position="109"/>
        <end position="126"/>
    </location>
</feature>
<feature type="transmembrane region" description="Helical" evidence="2">
    <location>
        <begin position="80"/>
        <end position="100"/>
    </location>
</feature>
<evidence type="ECO:0000256" key="1">
    <source>
        <dbReference type="SAM" id="MobiDB-lite"/>
    </source>
</evidence>
<reference evidence="3 4" key="1">
    <citation type="submission" date="2016-10" db="EMBL/GenBank/DDBJ databases">
        <authorList>
            <person name="de Groot N.N."/>
        </authorList>
    </citation>
    <scope>NUCLEOTIDE SEQUENCE [LARGE SCALE GENOMIC DNA]</scope>
    <source>
        <strain evidence="3 4">CGMCC 4.5739</strain>
    </source>
</reference>
<name>A0A1I1R2E8_9ACTN</name>
<gene>
    <name evidence="3" type="ORF">SAMN05421773_112148</name>
</gene>
<keyword evidence="4" id="KW-1185">Reference proteome</keyword>
<accession>A0A1I1R2E8</accession>
<dbReference type="PANTHER" id="PTHR37308">
    <property type="entry name" value="INTEGRAL MEMBRANE PROTEIN"/>
    <property type="match status" value="1"/>
</dbReference>
<feature type="transmembrane region" description="Helical" evidence="2">
    <location>
        <begin position="206"/>
        <end position="224"/>
    </location>
</feature>
<dbReference type="InterPro" id="IPR007163">
    <property type="entry name" value="VCA0040-like"/>
</dbReference>
<feature type="compositionally biased region" description="Basic and acidic residues" evidence="1">
    <location>
        <begin position="310"/>
        <end position="320"/>
    </location>
</feature>
<feature type="transmembrane region" description="Helical" evidence="2">
    <location>
        <begin position="236"/>
        <end position="254"/>
    </location>
</feature>
<feature type="region of interest" description="Disordered" evidence="1">
    <location>
        <begin position="299"/>
        <end position="330"/>
    </location>
</feature>
<dbReference type="PANTHER" id="PTHR37308:SF1">
    <property type="entry name" value="POLYPRENYL-PHOSPHATE TRANSPORTER"/>
    <property type="match status" value="1"/>
</dbReference>
<dbReference type="AlphaFoldDB" id="A0A1I1R2E8"/>
<dbReference type="STRING" id="910347.SAMN05421773_112148"/>
<dbReference type="Pfam" id="PF04018">
    <property type="entry name" value="VCA0040-like"/>
    <property type="match status" value="1"/>
</dbReference>
<dbReference type="Proteomes" id="UP000199207">
    <property type="component" value="Unassembled WGS sequence"/>
</dbReference>
<feature type="transmembrane region" description="Helical" evidence="2">
    <location>
        <begin position="274"/>
        <end position="293"/>
    </location>
</feature>
<sequence>MAKPADSRLFHALRGALIGVAEALPGISGGTVALIVGVYERLIAAAGHLTGAVRLALTDLPTGRGPRRALDEGRRADWPMLIPMMIGMVAGLLASARLLAPLVEDHRQYAFAVFFGLVLASLWIPFTGSGRRWSVPDGLLALAAGAAAFWLTSLSLGGAADNPLAIVGSGAVAVCALILPGLSGSFLLLALGMYEPTIDAVNERDFGYLGLFALGALLGLALFVKLLRWLLEHHHHLTLVVLTGLMAGSLRALWPWQGDEHDRRLYAPDEGVPLTLALCAAGFALVAATLVAARRRERRAAAAGVPAPADGDRDRRDRTPRGGGRHARVD</sequence>
<keyword evidence="2" id="KW-1133">Transmembrane helix</keyword>
<evidence type="ECO:0000313" key="4">
    <source>
        <dbReference type="Proteomes" id="UP000199207"/>
    </source>
</evidence>
<proteinExistence type="predicted"/>
<evidence type="ECO:0000313" key="3">
    <source>
        <dbReference type="EMBL" id="SFD28571.1"/>
    </source>
</evidence>
<feature type="transmembrane region" description="Helical" evidence="2">
    <location>
        <begin position="12"/>
        <end position="39"/>
    </location>
</feature>
<feature type="transmembrane region" description="Helical" evidence="2">
    <location>
        <begin position="138"/>
        <end position="159"/>
    </location>
</feature>
<keyword evidence="2" id="KW-0472">Membrane</keyword>
<protein>
    <submittedName>
        <fullName evidence="3">Putative membrane protein</fullName>
    </submittedName>
</protein>
<dbReference type="RefSeq" id="WP_093840424.1">
    <property type="nucleotide sequence ID" value="NZ_FOLM01000012.1"/>
</dbReference>
<evidence type="ECO:0000256" key="2">
    <source>
        <dbReference type="SAM" id="Phobius"/>
    </source>
</evidence>